<dbReference type="InterPro" id="IPR011782">
    <property type="entry name" value="Pept_S1C_Do"/>
</dbReference>
<dbReference type="PANTHER" id="PTHR22939:SF130">
    <property type="entry name" value="PERIPLASMIC SERINE ENDOPROTEASE DEGP-LIKE-RELATED"/>
    <property type="match status" value="1"/>
</dbReference>
<gene>
    <name evidence="18" type="ORF">phytr_8460</name>
</gene>
<feature type="binding site" evidence="15">
    <location>
        <position position="45"/>
    </location>
    <ligand>
        <name>substrate</name>
    </ligand>
</feature>
<dbReference type="GO" id="GO:0004252">
    <property type="term" value="F:serine-type endopeptidase activity"/>
    <property type="evidence" value="ECO:0007669"/>
    <property type="project" value="InterPro"/>
</dbReference>
<dbReference type="RefSeq" id="WP_106874624.1">
    <property type="nucleotide sequence ID" value="NZ_CP027845.1"/>
</dbReference>
<evidence type="ECO:0000256" key="4">
    <source>
        <dbReference type="ARBA" id="ARBA00013035"/>
    </source>
</evidence>
<evidence type="ECO:0000259" key="17">
    <source>
        <dbReference type="PROSITE" id="PS50106"/>
    </source>
</evidence>
<dbReference type="Pfam" id="PF13180">
    <property type="entry name" value="PDZ_2"/>
    <property type="match status" value="1"/>
</dbReference>
<keyword evidence="12" id="KW-0346">Stress response</keyword>
<keyword evidence="11" id="KW-0720">Serine protease</keyword>
<evidence type="ECO:0000256" key="13">
    <source>
        <dbReference type="ARBA" id="ARBA00032850"/>
    </source>
</evidence>
<evidence type="ECO:0000256" key="3">
    <source>
        <dbReference type="ARBA" id="ARBA00010541"/>
    </source>
</evidence>
<dbReference type="InterPro" id="IPR036034">
    <property type="entry name" value="PDZ_sf"/>
</dbReference>
<dbReference type="Gene3D" id="2.30.42.10">
    <property type="match status" value="1"/>
</dbReference>
<accession>A0A2P1P926</accession>
<keyword evidence="6 18" id="KW-0645">Protease</keyword>
<feature type="binding site" evidence="15">
    <location>
        <begin position="205"/>
        <end position="207"/>
    </location>
    <ligand>
        <name>substrate</name>
    </ligand>
</feature>
<keyword evidence="8" id="KW-0677">Repeat</keyword>
<keyword evidence="10" id="KW-0378">Hydrolase</keyword>
<dbReference type="KEGG" id="ptc:phytr_8460"/>
<evidence type="ECO:0000313" key="19">
    <source>
        <dbReference type="Proteomes" id="UP000241762"/>
    </source>
</evidence>
<keyword evidence="19" id="KW-1185">Reference proteome</keyword>
<evidence type="ECO:0000256" key="11">
    <source>
        <dbReference type="ARBA" id="ARBA00022825"/>
    </source>
</evidence>
<dbReference type="PRINTS" id="PR00834">
    <property type="entry name" value="PROTEASES2C"/>
</dbReference>
<dbReference type="InterPro" id="IPR009003">
    <property type="entry name" value="Peptidase_S1_PA"/>
</dbReference>
<feature type="binding site" evidence="15">
    <location>
        <position position="132"/>
    </location>
    <ligand>
        <name>substrate</name>
    </ligand>
</feature>
<dbReference type="EMBL" id="CP027845">
    <property type="protein sequence ID" value="AVP87778.1"/>
    <property type="molecule type" value="Genomic_DNA"/>
</dbReference>
<evidence type="ECO:0000256" key="6">
    <source>
        <dbReference type="ARBA" id="ARBA00022670"/>
    </source>
</evidence>
<dbReference type="Pfam" id="PF13365">
    <property type="entry name" value="Trypsin_2"/>
    <property type="match status" value="1"/>
</dbReference>
<feature type="signal peptide" evidence="16">
    <location>
        <begin position="1"/>
        <end position="17"/>
    </location>
</feature>
<keyword evidence="7 16" id="KW-0732">Signal</keyword>
<reference evidence="18 19" key="1">
    <citation type="submission" date="2018-03" db="EMBL/GenBank/DDBJ databases">
        <title>A gene transfer event suggests a long-term partnership between eustigmatophyte algae and a novel lineage of endosymbiotic bacteria.</title>
        <authorList>
            <person name="Yurchenko T."/>
            <person name="Sevcikova T."/>
            <person name="Pribyl P."/>
            <person name="El Karkouri K."/>
            <person name="Klimes V."/>
            <person name="Amaral R."/>
            <person name="Zbrankova V."/>
            <person name="Kim E."/>
            <person name="Raoult D."/>
            <person name="Santos L.M.A."/>
            <person name="Elias M."/>
        </authorList>
    </citation>
    <scope>NUCLEOTIDE SEQUENCE [LARGE SCALE GENOMIC DNA]</scope>
    <source>
        <strain evidence="18">CCALA 838</strain>
    </source>
</reference>
<dbReference type="AlphaFoldDB" id="A0A2P1P926"/>
<dbReference type="GO" id="GO:0042597">
    <property type="term" value="C:periplasmic space"/>
    <property type="evidence" value="ECO:0007669"/>
    <property type="project" value="UniProtKB-SubCell"/>
</dbReference>
<feature type="active site" description="Charge relay system" evidence="14">
    <location>
        <position position="207"/>
    </location>
</feature>
<name>A0A2P1P926_9RICK</name>
<comment type="catalytic activity">
    <reaction evidence="1">
        <text>Acts on substrates that are at least partially unfolded. The cleavage site P1 residue is normally between a pair of hydrophobic residues, such as Val-|-Val.</text>
        <dbReference type="EC" id="3.4.21.107"/>
    </reaction>
</comment>
<evidence type="ECO:0000256" key="16">
    <source>
        <dbReference type="SAM" id="SignalP"/>
    </source>
</evidence>
<evidence type="ECO:0000256" key="2">
    <source>
        <dbReference type="ARBA" id="ARBA00004418"/>
    </source>
</evidence>
<feature type="domain" description="PDZ" evidence="17">
    <location>
        <begin position="263"/>
        <end position="316"/>
    </location>
</feature>
<dbReference type="InterPro" id="IPR001940">
    <property type="entry name" value="Peptidase_S1C"/>
</dbReference>
<dbReference type="InterPro" id="IPR001478">
    <property type="entry name" value="PDZ"/>
</dbReference>
<evidence type="ECO:0000256" key="5">
    <source>
        <dbReference type="ARBA" id="ARBA00013958"/>
    </source>
</evidence>
<dbReference type="EC" id="3.4.21.107" evidence="4"/>
<dbReference type="Proteomes" id="UP000241762">
    <property type="component" value="Chromosome"/>
</dbReference>
<sequence length="454" mass="49254">MRTLSFLFLLLVNLSVAGEPKIIEPATFADIVEPLIPTVVNIYTEQSVKNHGTNQHFDEFKELFRYFDMPFNFDDVYSNPQAVSLGSGFIIDKQGYIVTNHHVVDKADKIKVKLSDGTELEAKLVGSDVKTDLALLKVNAGKDLPFAVLGDDDKNRVGDWVIAIGNPFGFNHTVTKGIISSKARDIEDASIVNNYIQTDASINRGNSGGPMFNLKGEVIGVTSSIYSPSGSSAGIGFAIPSQTVKKVTEQIKSFGKVARGILNIHISPVTPDMVEALGLKKDQKGVVVNSVQHGGAGEKAGLKPGDIIIQFNSKPVTTPRELQVLVADTPIGSITKISVLRKGKQVDLTCKIEADEPTQNKEANKISPVELEINGVVFADVGKKGVIVSKISKDSIWRSLKQGDVVLGVNQEEVHNIKILEDLYNKAKARKNLVLMVKRKGVSIFLVLPTSKSK</sequence>
<evidence type="ECO:0000256" key="10">
    <source>
        <dbReference type="ARBA" id="ARBA00022801"/>
    </source>
</evidence>
<dbReference type="PANTHER" id="PTHR22939">
    <property type="entry name" value="SERINE PROTEASE FAMILY S1C HTRA-RELATED"/>
    <property type="match status" value="1"/>
</dbReference>
<evidence type="ECO:0000313" key="18">
    <source>
        <dbReference type="EMBL" id="AVP87778.1"/>
    </source>
</evidence>
<feature type="chain" id="PRO_5038619099" description="Probable periplasmic serine endoprotease DegP-like" evidence="16">
    <location>
        <begin position="18"/>
        <end position="454"/>
    </location>
</feature>
<comment type="similarity">
    <text evidence="3">Belongs to the peptidase S1C family.</text>
</comment>
<evidence type="ECO:0000256" key="1">
    <source>
        <dbReference type="ARBA" id="ARBA00001772"/>
    </source>
</evidence>
<dbReference type="Gene3D" id="2.40.10.120">
    <property type="match status" value="1"/>
</dbReference>
<feature type="active site" description="Charge relay system" evidence="14">
    <location>
        <position position="102"/>
    </location>
</feature>
<dbReference type="SMART" id="SM00228">
    <property type="entry name" value="PDZ"/>
    <property type="match status" value="2"/>
</dbReference>
<evidence type="ECO:0000256" key="14">
    <source>
        <dbReference type="PIRSR" id="PIRSR611782-1"/>
    </source>
</evidence>
<evidence type="ECO:0000256" key="12">
    <source>
        <dbReference type="ARBA" id="ARBA00023016"/>
    </source>
</evidence>
<protein>
    <recommendedName>
        <fullName evidence="5">Probable periplasmic serine endoprotease DegP-like</fullName>
        <ecNumber evidence="4">3.4.21.107</ecNumber>
    </recommendedName>
    <alternativeName>
        <fullName evidence="13">Protease Do</fullName>
    </alternativeName>
</protein>
<evidence type="ECO:0000256" key="9">
    <source>
        <dbReference type="ARBA" id="ARBA00022764"/>
    </source>
</evidence>
<feature type="active site" description="Charge relay system" evidence="14">
    <location>
        <position position="132"/>
    </location>
</feature>
<dbReference type="NCBIfam" id="TIGR02037">
    <property type="entry name" value="degP_htrA_DO"/>
    <property type="match status" value="1"/>
</dbReference>
<dbReference type="SUPFAM" id="SSF50494">
    <property type="entry name" value="Trypsin-like serine proteases"/>
    <property type="match status" value="1"/>
</dbReference>
<evidence type="ECO:0000256" key="7">
    <source>
        <dbReference type="ARBA" id="ARBA00022729"/>
    </source>
</evidence>
<dbReference type="OrthoDB" id="9758917at2"/>
<comment type="subcellular location">
    <subcellularLocation>
        <location evidence="2">Periplasm</location>
    </subcellularLocation>
</comment>
<dbReference type="SUPFAM" id="SSF50156">
    <property type="entry name" value="PDZ domain-like"/>
    <property type="match status" value="2"/>
</dbReference>
<proteinExistence type="inferred from homology"/>
<keyword evidence="9" id="KW-0574">Periplasm</keyword>
<feature type="binding site" evidence="15">
    <location>
        <position position="102"/>
    </location>
    <ligand>
        <name>substrate</name>
    </ligand>
</feature>
<organism evidence="18 19">
    <name type="scientific">Candidatus Phycorickettsia trachydisci</name>
    <dbReference type="NCBI Taxonomy" id="2115978"/>
    <lineage>
        <taxon>Bacteria</taxon>
        <taxon>Pseudomonadati</taxon>
        <taxon>Pseudomonadota</taxon>
        <taxon>Alphaproteobacteria</taxon>
        <taxon>Rickettsiales</taxon>
        <taxon>Rickettsiaceae</taxon>
        <taxon>Candidatus Phycorickettsia</taxon>
    </lineage>
</organism>
<evidence type="ECO:0000256" key="8">
    <source>
        <dbReference type="ARBA" id="ARBA00022737"/>
    </source>
</evidence>
<evidence type="ECO:0000256" key="15">
    <source>
        <dbReference type="PIRSR" id="PIRSR611782-2"/>
    </source>
</evidence>
<dbReference type="PROSITE" id="PS50106">
    <property type="entry name" value="PDZ"/>
    <property type="match status" value="1"/>
</dbReference>
<dbReference type="Gene3D" id="2.30.42.60">
    <property type="match status" value="1"/>
</dbReference>
<dbReference type="GO" id="GO:0006508">
    <property type="term" value="P:proteolysis"/>
    <property type="evidence" value="ECO:0007669"/>
    <property type="project" value="UniProtKB-KW"/>
</dbReference>